<organism evidence="1 2">
    <name type="scientific">Aphanomyces invadans</name>
    <dbReference type="NCBI Taxonomy" id="157072"/>
    <lineage>
        <taxon>Eukaryota</taxon>
        <taxon>Sar</taxon>
        <taxon>Stramenopiles</taxon>
        <taxon>Oomycota</taxon>
        <taxon>Saprolegniomycetes</taxon>
        <taxon>Saprolegniales</taxon>
        <taxon>Verrucalvaceae</taxon>
        <taxon>Aphanomyces</taxon>
    </lineage>
</organism>
<reference evidence="1 2" key="1">
    <citation type="submission" date="2018-08" db="EMBL/GenBank/DDBJ databases">
        <title>Aphanomyces genome sequencing and annotation.</title>
        <authorList>
            <person name="Minardi D."/>
            <person name="Oidtmann B."/>
            <person name="Van Der Giezen M."/>
            <person name="Studholme D.J."/>
        </authorList>
    </citation>
    <scope>NUCLEOTIDE SEQUENCE [LARGE SCALE GENOMIC DNA]</scope>
    <source>
        <strain evidence="1 2">NJM0002</strain>
    </source>
</reference>
<evidence type="ECO:0000313" key="2">
    <source>
        <dbReference type="Proteomes" id="UP000285060"/>
    </source>
</evidence>
<keyword evidence="2" id="KW-1185">Reference proteome</keyword>
<protein>
    <submittedName>
        <fullName evidence="1">Uncharacterized protein</fullName>
    </submittedName>
</protein>
<name>A0A418AFH9_9STRA</name>
<dbReference type="VEuPathDB" id="FungiDB:H310_09777"/>
<comment type="caution">
    <text evidence="1">The sequence shown here is derived from an EMBL/GenBank/DDBJ whole genome shotgun (WGS) entry which is preliminary data.</text>
</comment>
<sequence length="229" mass="25973">MTILLNQRNSPLDDDRVLCVFHAVQVPTCLFSKLNNYFSQPTKLTVFISAGIVTIEHNNYATEIDAVDLGIVQRNEHSVFLHEPAHKTTLQFDFPSPLEALHFVGTVDLLQHIHALRGPQMDAASCTLEHHMKQTLDYAEMLWELDLWRRSASYYSILETLSYALQELHCDDVHFGAIQKMLGALCDKFECDASFDQIIHVDGQDFHCITPLSVLLAKITALFTHVSSF</sequence>
<dbReference type="EMBL" id="QUSY01003514">
    <property type="protein sequence ID" value="RHY17235.1"/>
    <property type="molecule type" value="Genomic_DNA"/>
</dbReference>
<dbReference type="Proteomes" id="UP000285060">
    <property type="component" value="Unassembled WGS sequence"/>
</dbReference>
<evidence type="ECO:0000313" key="1">
    <source>
        <dbReference type="EMBL" id="RHY17235.1"/>
    </source>
</evidence>
<gene>
    <name evidence="1" type="ORF">DYB32_010548</name>
</gene>
<proteinExistence type="predicted"/>
<dbReference type="AlphaFoldDB" id="A0A418AFH9"/>
<accession>A0A418AFH9</accession>